<dbReference type="KEGG" id="vg:14012755"/>
<dbReference type="GO" id="GO:0008253">
    <property type="term" value="F:5'-nucleotidase activity"/>
    <property type="evidence" value="ECO:0007669"/>
    <property type="project" value="InterPro"/>
</dbReference>
<dbReference type="SUPFAM" id="SSF56784">
    <property type="entry name" value="HAD-like"/>
    <property type="match status" value="1"/>
</dbReference>
<keyword evidence="2" id="KW-1185">Reference proteome</keyword>
<accession>H6X3X4</accession>
<dbReference type="InterPro" id="IPR010708">
    <property type="entry name" value="5'(3')-deoxyribonucleotidase"/>
</dbReference>
<dbReference type="InterPro" id="IPR023214">
    <property type="entry name" value="HAD_sf"/>
</dbReference>
<sequence length="207" mass="24469">MNKQDCLVFDCDEVLLNHLGAFRSFVFEHYNITPNTEYPVEYDLGSWFDVSNTEINEMIKHFNERSYQFGLLEPLQHNTVEVMHELRREFPNKKIVVLTKSGTGGHGEVLRKVNLINAFGYIFDDIIIIEMYESKKSALYQLQQKYNVKFLVDDYIKNIKDAMQLEIRGIMLKSTYNEIYSTSTEFDYVNNWSELRLKIYEILNSSK</sequence>
<dbReference type="OrthoDB" id="11225at10239"/>
<evidence type="ECO:0000313" key="2">
    <source>
        <dbReference type="Proteomes" id="UP000007524"/>
    </source>
</evidence>
<organism evidence="1 2">
    <name type="scientific">Klebsiella phage vB_KleM_RaK2</name>
    <dbReference type="NCBI Taxonomy" id="1147094"/>
    <lineage>
        <taxon>Viruses</taxon>
        <taxon>Duplodnaviria</taxon>
        <taxon>Heunggongvirae</taxon>
        <taxon>Uroviricota</taxon>
        <taxon>Caudoviricetes</taxon>
        <taxon>Alcyoneusvirus</taxon>
        <taxon>Alcyoneusvirus RaK2</taxon>
    </lineage>
</organism>
<reference evidence="1 2" key="1">
    <citation type="journal article" date="2012" name="J. Virol.">
        <title>Genome of Klebsiella sp.-Infecting Bacteriophage vB_KleM_RaK2.</title>
        <authorList>
            <person name="Simoliunas E."/>
            <person name="Kaliniene L."/>
            <person name="Truncaite L."/>
            <person name="Klausa V."/>
            <person name="Zajanckauskaite A."/>
            <person name="Meskys R."/>
        </authorList>
    </citation>
    <scope>NUCLEOTIDE SEQUENCE [LARGE SCALE GENOMIC DNA]</scope>
</reference>
<protein>
    <recommendedName>
        <fullName evidence="3">Nucleotidase</fullName>
    </recommendedName>
</protein>
<evidence type="ECO:0000313" key="1">
    <source>
        <dbReference type="EMBL" id="AFA44440.1"/>
    </source>
</evidence>
<evidence type="ECO:0008006" key="3">
    <source>
        <dbReference type="Google" id="ProtNLM"/>
    </source>
</evidence>
<dbReference type="RefSeq" id="YP_007007322.1">
    <property type="nucleotide sequence ID" value="NC_019526.1"/>
</dbReference>
<dbReference type="GeneID" id="14012755"/>
<proteinExistence type="predicted"/>
<dbReference type="Proteomes" id="UP000007524">
    <property type="component" value="Segment"/>
</dbReference>
<dbReference type="InterPro" id="IPR036412">
    <property type="entry name" value="HAD-like_sf"/>
</dbReference>
<dbReference type="Gene3D" id="3.40.50.1000">
    <property type="entry name" value="HAD superfamily/HAD-like"/>
    <property type="match status" value="1"/>
</dbReference>
<dbReference type="GO" id="GO:0009264">
    <property type="term" value="P:deoxyribonucleotide catabolic process"/>
    <property type="evidence" value="ECO:0007669"/>
    <property type="project" value="InterPro"/>
</dbReference>
<dbReference type="Pfam" id="PF06941">
    <property type="entry name" value="NT5C"/>
    <property type="match status" value="1"/>
</dbReference>
<gene>
    <name evidence="1" type="ORF">RaK2_00167</name>
</gene>
<dbReference type="EMBL" id="JQ513383">
    <property type="protein sequence ID" value="AFA44440.1"/>
    <property type="molecule type" value="Genomic_DNA"/>
</dbReference>
<name>H6X3X4_9CAUD</name>